<protein>
    <submittedName>
        <fullName evidence="1">Uncharacterized protein</fullName>
    </submittedName>
</protein>
<reference evidence="1" key="2">
    <citation type="journal article" date="2015" name="Data Brief">
        <title>Shoot transcriptome of the giant reed, Arundo donax.</title>
        <authorList>
            <person name="Barrero R.A."/>
            <person name="Guerrero F.D."/>
            <person name="Moolhuijzen P."/>
            <person name="Goolsby J.A."/>
            <person name="Tidwell J."/>
            <person name="Bellgard S.E."/>
            <person name="Bellgard M.I."/>
        </authorList>
    </citation>
    <scope>NUCLEOTIDE SEQUENCE</scope>
    <source>
        <tissue evidence="1">Shoot tissue taken approximately 20 cm above the soil surface</tissue>
    </source>
</reference>
<accession>A0A0A9TDC6</accession>
<proteinExistence type="predicted"/>
<reference evidence="1" key="1">
    <citation type="submission" date="2014-09" db="EMBL/GenBank/DDBJ databases">
        <authorList>
            <person name="Magalhaes I.L.F."/>
            <person name="Oliveira U."/>
            <person name="Santos F.R."/>
            <person name="Vidigal T.H.D.A."/>
            <person name="Brescovit A.D."/>
            <person name="Santos A.J."/>
        </authorList>
    </citation>
    <scope>NUCLEOTIDE SEQUENCE</scope>
    <source>
        <tissue evidence="1">Shoot tissue taken approximately 20 cm above the soil surface</tissue>
    </source>
</reference>
<evidence type="ECO:0000313" key="1">
    <source>
        <dbReference type="EMBL" id="JAD22058.1"/>
    </source>
</evidence>
<dbReference type="AlphaFoldDB" id="A0A0A9TDC6"/>
<organism evidence="1">
    <name type="scientific">Arundo donax</name>
    <name type="common">Giant reed</name>
    <name type="synonym">Donax arundinaceus</name>
    <dbReference type="NCBI Taxonomy" id="35708"/>
    <lineage>
        <taxon>Eukaryota</taxon>
        <taxon>Viridiplantae</taxon>
        <taxon>Streptophyta</taxon>
        <taxon>Embryophyta</taxon>
        <taxon>Tracheophyta</taxon>
        <taxon>Spermatophyta</taxon>
        <taxon>Magnoliopsida</taxon>
        <taxon>Liliopsida</taxon>
        <taxon>Poales</taxon>
        <taxon>Poaceae</taxon>
        <taxon>PACMAD clade</taxon>
        <taxon>Arundinoideae</taxon>
        <taxon>Arundineae</taxon>
        <taxon>Arundo</taxon>
    </lineage>
</organism>
<sequence length="34" mass="4081">MVTFFYRCIILHTLFQCVFSQASRGIYFLCVLYP</sequence>
<dbReference type="EMBL" id="GBRH01275837">
    <property type="protein sequence ID" value="JAD22058.1"/>
    <property type="molecule type" value="Transcribed_RNA"/>
</dbReference>
<name>A0A0A9TDC6_ARUDO</name>